<dbReference type="EMBL" id="JACKXD010000001">
    <property type="protein sequence ID" value="MBB6645234.1"/>
    <property type="molecule type" value="Genomic_DNA"/>
</dbReference>
<feature type="region of interest" description="Disordered" evidence="1">
    <location>
        <begin position="1"/>
        <end position="21"/>
    </location>
</feature>
<dbReference type="AlphaFoldDB" id="A0A7J9SE62"/>
<dbReference type="RefSeq" id="WP_185191601.1">
    <property type="nucleotide sequence ID" value="NZ_JACKXD010000001.1"/>
</dbReference>
<dbReference type="Pfam" id="PF24373">
    <property type="entry name" value="DUF7529"/>
    <property type="match status" value="1"/>
</dbReference>
<reference evidence="2 3" key="1">
    <citation type="submission" date="2020-08" db="EMBL/GenBank/DDBJ databases">
        <authorList>
            <person name="Seo M.-J."/>
        </authorList>
    </citation>
    <scope>NUCLEOTIDE SEQUENCE [LARGE SCALE GENOMIC DNA]</scope>
    <source>
        <strain evidence="2 3">MBLA0160</strain>
    </source>
</reference>
<dbReference type="InterPro" id="IPR055951">
    <property type="entry name" value="DUF7529"/>
</dbReference>
<keyword evidence="3" id="KW-1185">Reference proteome</keyword>
<evidence type="ECO:0000313" key="3">
    <source>
        <dbReference type="Proteomes" id="UP000546257"/>
    </source>
</evidence>
<sequence>MNDRPPSETPTNVRAQAGWTDVIEDMESTAATYRERGWRTLELHPGDSVFVDSERRTGIDVLLPGPEFSELESIVADHTFGDVEVFRAERGGVVYLLAAERDTDAEAVAFVPAYYHRASSTDAIEAVREAEELRLFCRRLNDDTVELVHDDPEPFLPEAP</sequence>
<organism evidence="2 3">
    <name type="scientific">Halobellus ruber</name>
    <dbReference type="NCBI Taxonomy" id="2761102"/>
    <lineage>
        <taxon>Archaea</taxon>
        <taxon>Methanobacteriati</taxon>
        <taxon>Methanobacteriota</taxon>
        <taxon>Stenosarchaea group</taxon>
        <taxon>Halobacteria</taxon>
        <taxon>Halobacteriales</taxon>
        <taxon>Haloferacaceae</taxon>
        <taxon>Halobellus</taxon>
    </lineage>
</organism>
<evidence type="ECO:0000313" key="2">
    <source>
        <dbReference type="EMBL" id="MBB6645234.1"/>
    </source>
</evidence>
<name>A0A7J9SE62_9EURY</name>
<dbReference type="Proteomes" id="UP000546257">
    <property type="component" value="Unassembled WGS sequence"/>
</dbReference>
<evidence type="ECO:0000256" key="1">
    <source>
        <dbReference type="SAM" id="MobiDB-lite"/>
    </source>
</evidence>
<protein>
    <submittedName>
        <fullName evidence="2">Uncharacterized protein</fullName>
    </submittedName>
</protein>
<proteinExistence type="predicted"/>
<accession>A0A7J9SE62</accession>
<gene>
    <name evidence="2" type="ORF">H5V44_02800</name>
</gene>
<comment type="caution">
    <text evidence="2">The sequence shown here is derived from an EMBL/GenBank/DDBJ whole genome shotgun (WGS) entry which is preliminary data.</text>
</comment>